<protein>
    <submittedName>
        <fullName evidence="1">Uncharacterized protein</fullName>
    </submittedName>
</protein>
<keyword evidence="2" id="KW-1185">Reference proteome</keyword>
<reference evidence="1 2" key="1">
    <citation type="submission" date="2023-02" db="EMBL/GenBank/DDBJ databases">
        <title>LHISI_Scaffold_Assembly.</title>
        <authorList>
            <person name="Stuart O.P."/>
            <person name="Cleave R."/>
            <person name="Magrath M.J.L."/>
            <person name="Mikheyev A.S."/>
        </authorList>
    </citation>
    <scope>NUCLEOTIDE SEQUENCE [LARGE SCALE GENOMIC DNA]</scope>
    <source>
        <strain evidence="1">Daus_M_001</strain>
        <tissue evidence="1">Leg muscle</tissue>
    </source>
</reference>
<sequence>MPGSSEAIEYLNYVWLLLKILCEFMLRVVKITHILLLLRETLKRHLRNMKESVKHVVDALSLQDIEQEKYRLIEAAAKIIKTDLKLLPKLLDTCPSASDIASTERNEDLLPPSLWKFLDVVSKRSESKDDTLKKKIKKTIGQAMIGLQVCRPRSLISPILLGIGFASRGIVDVLYKFGFSVSYDEMQRFVKSSVVNEDQTVTLPPGHFCQWVGDNIDHNIATIDGHNIFHGMGIIMCSTGSSKSIFLGHSKPIIRSNSPRKASEVLEKAHTP</sequence>
<accession>A0ABQ9H5C3</accession>
<evidence type="ECO:0000313" key="2">
    <source>
        <dbReference type="Proteomes" id="UP001159363"/>
    </source>
</evidence>
<dbReference type="Proteomes" id="UP001159363">
    <property type="component" value="Chromosome 6"/>
</dbReference>
<evidence type="ECO:0000313" key="1">
    <source>
        <dbReference type="EMBL" id="KAJ8879447.1"/>
    </source>
</evidence>
<gene>
    <name evidence="1" type="ORF">PR048_020055</name>
</gene>
<comment type="caution">
    <text evidence="1">The sequence shown here is derived from an EMBL/GenBank/DDBJ whole genome shotgun (WGS) entry which is preliminary data.</text>
</comment>
<proteinExistence type="predicted"/>
<dbReference type="EMBL" id="JARBHB010000007">
    <property type="protein sequence ID" value="KAJ8879447.1"/>
    <property type="molecule type" value="Genomic_DNA"/>
</dbReference>
<organism evidence="1 2">
    <name type="scientific">Dryococelus australis</name>
    <dbReference type="NCBI Taxonomy" id="614101"/>
    <lineage>
        <taxon>Eukaryota</taxon>
        <taxon>Metazoa</taxon>
        <taxon>Ecdysozoa</taxon>
        <taxon>Arthropoda</taxon>
        <taxon>Hexapoda</taxon>
        <taxon>Insecta</taxon>
        <taxon>Pterygota</taxon>
        <taxon>Neoptera</taxon>
        <taxon>Polyneoptera</taxon>
        <taxon>Phasmatodea</taxon>
        <taxon>Verophasmatodea</taxon>
        <taxon>Anareolatae</taxon>
        <taxon>Phasmatidae</taxon>
        <taxon>Eurycanthinae</taxon>
        <taxon>Dryococelus</taxon>
    </lineage>
</organism>
<name>A0ABQ9H5C3_9NEOP</name>